<keyword evidence="3" id="KW-1185">Reference proteome</keyword>
<evidence type="ECO:0000256" key="1">
    <source>
        <dbReference type="SAM" id="Phobius"/>
    </source>
</evidence>
<name>A0ABC9C6K1_9POAL</name>
<feature type="transmembrane region" description="Helical" evidence="1">
    <location>
        <begin position="30"/>
        <end position="51"/>
    </location>
</feature>
<keyword evidence="1" id="KW-0812">Transmembrane</keyword>
<feature type="transmembrane region" description="Helical" evidence="1">
    <location>
        <begin position="170"/>
        <end position="191"/>
    </location>
</feature>
<feature type="transmembrane region" description="Helical" evidence="1">
    <location>
        <begin position="71"/>
        <end position="94"/>
    </location>
</feature>
<protein>
    <submittedName>
        <fullName evidence="2">Uncharacterized protein</fullName>
    </submittedName>
</protein>
<organism evidence="2 3">
    <name type="scientific">Urochloa decumbens</name>
    <dbReference type="NCBI Taxonomy" id="240449"/>
    <lineage>
        <taxon>Eukaryota</taxon>
        <taxon>Viridiplantae</taxon>
        <taxon>Streptophyta</taxon>
        <taxon>Embryophyta</taxon>
        <taxon>Tracheophyta</taxon>
        <taxon>Spermatophyta</taxon>
        <taxon>Magnoliopsida</taxon>
        <taxon>Liliopsida</taxon>
        <taxon>Poales</taxon>
        <taxon>Poaceae</taxon>
        <taxon>PACMAD clade</taxon>
        <taxon>Panicoideae</taxon>
        <taxon>Panicodae</taxon>
        <taxon>Paniceae</taxon>
        <taxon>Melinidinae</taxon>
        <taxon>Urochloa</taxon>
    </lineage>
</organism>
<keyword evidence="1" id="KW-1133">Transmembrane helix</keyword>
<reference evidence="2 3" key="2">
    <citation type="submission" date="2024-10" db="EMBL/GenBank/DDBJ databases">
        <authorList>
            <person name="Ryan C."/>
        </authorList>
    </citation>
    <scope>NUCLEOTIDE SEQUENCE [LARGE SCALE GENOMIC DNA]</scope>
</reference>
<feature type="transmembrane region" description="Helical" evidence="1">
    <location>
        <begin position="132"/>
        <end position="150"/>
    </location>
</feature>
<dbReference type="Proteomes" id="UP001497457">
    <property type="component" value="Chromosome 28b"/>
</dbReference>
<proteinExistence type="predicted"/>
<gene>
    <name evidence="2" type="ORF">URODEC1_LOCUS70878</name>
</gene>
<sequence>MAAAAAAVHPVPTSPPPAGTVVARRARSRLAAAGSNAVTCLFVADMWLLFWGLGAWNVGRLACGVGCPVTVAAAMVFVAAGVAFVLVAPFSLIVMARRRTAGAAIDIDIEAVEATAPKSTAAALREALRDPVVIAVFASVVFAFLVLAGLLVKGDSPIKGSRRERVGSAIYDVGALGMDTVNCLIVCPILTMRTWRTWRMA</sequence>
<dbReference type="AlphaFoldDB" id="A0ABC9C6K1"/>
<evidence type="ECO:0000313" key="3">
    <source>
        <dbReference type="Proteomes" id="UP001497457"/>
    </source>
</evidence>
<evidence type="ECO:0000313" key="2">
    <source>
        <dbReference type="EMBL" id="CAL5012489.1"/>
    </source>
</evidence>
<keyword evidence="1" id="KW-0472">Membrane</keyword>
<accession>A0ABC9C6K1</accession>
<reference evidence="3" key="1">
    <citation type="submission" date="2024-06" db="EMBL/GenBank/DDBJ databases">
        <authorList>
            <person name="Ryan C."/>
        </authorList>
    </citation>
    <scope>NUCLEOTIDE SEQUENCE [LARGE SCALE GENOMIC DNA]</scope>
</reference>
<dbReference type="EMBL" id="OZ075138">
    <property type="protein sequence ID" value="CAL5012489.1"/>
    <property type="molecule type" value="Genomic_DNA"/>
</dbReference>